<dbReference type="Pfam" id="PF06433">
    <property type="entry name" value="Me-amine-dh_H"/>
    <property type="match status" value="1"/>
</dbReference>
<name>A0A0P0RJA3_9BURK</name>
<dbReference type="GO" id="GO:0030058">
    <property type="term" value="F:aliphatic amine dehydrogenase activity"/>
    <property type="evidence" value="ECO:0007669"/>
    <property type="project" value="InterPro"/>
</dbReference>
<comment type="subcellular location">
    <subcellularLocation>
        <location evidence="1">Periplasm</location>
    </subcellularLocation>
</comment>
<keyword evidence="4 9" id="KW-0732">Signal</keyword>
<evidence type="ECO:0000256" key="5">
    <source>
        <dbReference type="ARBA" id="ARBA00022764"/>
    </source>
</evidence>
<protein>
    <submittedName>
        <fullName evidence="10">Methylamine dehydrogenase heavy chain</fullName>
        <ecNumber evidence="10">1.4.9.1</ecNumber>
    </submittedName>
</protein>
<dbReference type="GeneID" id="69972504"/>
<evidence type="ECO:0000256" key="3">
    <source>
        <dbReference type="ARBA" id="ARBA00022448"/>
    </source>
</evidence>
<dbReference type="InterPro" id="IPR011044">
    <property type="entry name" value="Quino_amine_DH_bsu"/>
</dbReference>
<keyword evidence="6" id="KW-0249">Electron transport</keyword>
<dbReference type="EC" id="1.4.9.1" evidence="10"/>
<dbReference type="GO" id="GO:0042597">
    <property type="term" value="C:periplasmic space"/>
    <property type="evidence" value="ECO:0007669"/>
    <property type="project" value="UniProtKB-SubCell"/>
</dbReference>
<dbReference type="PANTHER" id="PTHR47197">
    <property type="entry name" value="PROTEIN NIRF"/>
    <property type="match status" value="1"/>
</dbReference>
<evidence type="ECO:0000256" key="2">
    <source>
        <dbReference type="ARBA" id="ARBA00010548"/>
    </source>
</evidence>
<keyword evidence="5" id="KW-0574">Periplasm</keyword>
<reference evidence="10 11" key="1">
    <citation type="journal article" date="2014" name="Genome Announc.">
        <title>Draft Genome Sequence of the Haloacid-Degrading Burkholderia caribensis Strain MBA4.</title>
        <authorList>
            <person name="Pan Y."/>
            <person name="Kong K.F."/>
            <person name="Tsang J.S."/>
        </authorList>
    </citation>
    <scope>NUCLEOTIDE SEQUENCE [LARGE SCALE GENOMIC DNA]</scope>
    <source>
        <strain evidence="10 11">MBA4</strain>
    </source>
</reference>
<dbReference type="EMBL" id="CP012747">
    <property type="protein sequence ID" value="ALL68849.1"/>
    <property type="molecule type" value="Genomic_DNA"/>
</dbReference>
<evidence type="ECO:0000313" key="11">
    <source>
        <dbReference type="Proteomes" id="UP000019146"/>
    </source>
</evidence>
<evidence type="ECO:0000313" key="10">
    <source>
        <dbReference type="EMBL" id="ALL68849.1"/>
    </source>
</evidence>
<dbReference type="GO" id="GO:0052876">
    <property type="term" value="F:methylamine dehydrogenase (amicyanin) activity"/>
    <property type="evidence" value="ECO:0007669"/>
    <property type="project" value="UniProtKB-EC"/>
</dbReference>
<dbReference type="Gene3D" id="2.130.10.10">
    <property type="entry name" value="YVTN repeat-like/Quinoprotein amine dehydrogenase"/>
    <property type="match status" value="1"/>
</dbReference>
<organism evidence="10 11">
    <name type="scientific">Paraburkholderia caribensis MBA4</name>
    <dbReference type="NCBI Taxonomy" id="1323664"/>
    <lineage>
        <taxon>Bacteria</taxon>
        <taxon>Pseudomonadati</taxon>
        <taxon>Pseudomonadota</taxon>
        <taxon>Betaproteobacteria</taxon>
        <taxon>Burkholderiales</taxon>
        <taxon>Burkholderiaceae</taxon>
        <taxon>Paraburkholderia</taxon>
    </lineage>
</organism>
<evidence type="ECO:0000256" key="9">
    <source>
        <dbReference type="SAM" id="SignalP"/>
    </source>
</evidence>
<gene>
    <name evidence="10" type="ORF">K788_0000141</name>
</gene>
<dbReference type="InterPro" id="IPR009451">
    <property type="entry name" value="Metamine_DH_Hvc"/>
</dbReference>
<evidence type="ECO:0000256" key="4">
    <source>
        <dbReference type="ARBA" id="ARBA00022729"/>
    </source>
</evidence>
<evidence type="ECO:0000256" key="1">
    <source>
        <dbReference type="ARBA" id="ARBA00004418"/>
    </source>
</evidence>
<dbReference type="SUPFAM" id="SSF50969">
    <property type="entry name" value="YVTN repeat-like/Quinoprotein amine dehydrogenase"/>
    <property type="match status" value="1"/>
</dbReference>
<keyword evidence="8" id="KW-1015">Disulfide bond</keyword>
<dbReference type="InterPro" id="IPR015943">
    <property type="entry name" value="WD40/YVTN_repeat-like_dom_sf"/>
</dbReference>
<evidence type="ECO:0000256" key="8">
    <source>
        <dbReference type="PIRSR" id="PIRSR609451-50"/>
    </source>
</evidence>
<feature type="chain" id="PRO_5006054374" evidence="9">
    <location>
        <begin position="27"/>
        <end position="385"/>
    </location>
</feature>
<dbReference type="AlphaFoldDB" id="A0A0P0RJA3"/>
<feature type="signal peptide" evidence="9">
    <location>
        <begin position="1"/>
        <end position="26"/>
    </location>
</feature>
<feature type="disulfide bond" evidence="8">
    <location>
        <begin position="180"/>
        <end position="195"/>
    </location>
</feature>
<dbReference type="InterPro" id="IPR051200">
    <property type="entry name" value="Host-pathogen_enzymatic-act"/>
</dbReference>
<dbReference type="PROSITE" id="PS51257">
    <property type="entry name" value="PROKAR_LIPOPROTEIN"/>
    <property type="match status" value="1"/>
</dbReference>
<dbReference type="PANTHER" id="PTHR47197:SF3">
    <property type="entry name" value="DIHYDRO-HEME D1 DEHYDROGENASE"/>
    <property type="match status" value="1"/>
</dbReference>
<sequence>MRIRRRTASIAATLSFAAACIGSAHAIEKPEELTVQKLPPWHPHEVFVVDISMPSMTDARVYLYDADAKKLLGQIDAGFAPGFAISPDHKTSFIATTYFARGSHGERTDVVEITDNTTLDHTGEIVIPPKHGQHVPSPYNTSFSADGKRLYVTNITPAASVTVIDVASKKVLSEVDMAACVLAFPSGNDRFTGLCESGKALTITLDANGKEAKRTMSDAFIDVDKDPAYINASPYQGGYLFTTFHGMVRTADFRGDKPVFGKPWSLLTDAERAEGWRPGGMQQTAVHAKLHRYYVAMHKGGEGTHKDPGTEVWVYDLQTKKRIARWDLSQQKVDPIASIQVSDDDKPLFYGITGTSDLVVMDARTGKLQHVEKQVGNTSTLLVNP</sequence>
<accession>A0A0P0RJA3</accession>
<dbReference type="RefSeq" id="WP_035997354.1">
    <property type="nucleotide sequence ID" value="NZ_CP012747.1"/>
</dbReference>
<comment type="similarity">
    <text evidence="2">Belongs to the aromatic amine dehydrogenase heavy chain family.</text>
</comment>
<dbReference type="KEGG" id="bcai:K788_0000141"/>
<proteinExistence type="inferred from homology"/>
<keyword evidence="3" id="KW-0813">Transport</keyword>
<evidence type="ECO:0000256" key="6">
    <source>
        <dbReference type="ARBA" id="ARBA00022982"/>
    </source>
</evidence>
<evidence type="ECO:0000256" key="7">
    <source>
        <dbReference type="ARBA" id="ARBA00023002"/>
    </source>
</evidence>
<keyword evidence="7 10" id="KW-0560">Oxidoreductase</keyword>
<dbReference type="Proteomes" id="UP000019146">
    <property type="component" value="Chromosome 2"/>
</dbReference>